<dbReference type="InterPro" id="IPR011530">
    <property type="entry name" value="rRNA_adenine_dimethylase"/>
</dbReference>
<evidence type="ECO:0000256" key="3">
    <source>
        <dbReference type="ARBA" id="ARBA00022603"/>
    </source>
</evidence>
<evidence type="ECO:0000256" key="6">
    <source>
        <dbReference type="ARBA" id="ARBA00022884"/>
    </source>
</evidence>
<dbReference type="CDD" id="cd02440">
    <property type="entry name" value="AdoMet_MTases"/>
    <property type="match status" value="1"/>
</dbReference>
<dbReference type="PROSITE" id="PS51689">
    <property type="entry name" value="SAM_RNA_A_N6_MT"/>
    <property type="match status" value="1"/>
</dbReference>
<dbReference type="PANTHER" id="PTHR11727">
    <property type="entry name" value="DIMETHYLADENOSINE TRANSFERASE"/>
    <property type="match status" value="1"/>
</dbReference>
<evidence type="ECO:0000259" key="9">
    <source>
        <dbReference type="SMART" id="SM00650"/>
    </source>
</evidence>
<dbReference type="InterPro" id="IPR029063">
    <property type="entry name" value="SAM-dependent_MTases_sf"/>
</dbReference>
<keyword evidence="2 7" id="KW-0698">rRNA processing</keyword>
<evidence type="ECO:0000313" key="10">
    <source>
        <dbReference type="EMBL" id="PIR02769.1"/>
    </source>
</evidence>
<sequence length="287" mass="32853">MSSSFSTIKSLKEILKKHQSFPLKYLGQSFLIDKTAVKEIIKAAQIKQGDIILEIGPGTGVLTKELAQKAKKVITVEKDARMIKILREELKDFKNIEIIKGDILKAQNYNLKLKTKGYKIVANLPFYLANPVIRKFLEMPNPPSVMILIVQKEVAQRICPACRQAGAKPPRMSILAVSVQFYAQPKIISYISKKSFWPQPKVDSAIIKIIPRQFRVPVSRQFREQFFKIVKAGFSHPRKQLINNLSTGLNLNREQIKNWLLKNKTNPSRRAETLKVDDWIKLTKSFP</sequence>
<dbReference type="NCBIfam" id="TIGR00755">
    <property type="entry name" value="ksgA"/>
    <property type="match status" value="1"/>
</dbReference>
<dbReference type="SMART" id="SM00650">
    <property type="entry name" value="rADc"/>
    <property type="match status" value="1"/>
</dbReference>
<comment type="subcellular location">
    <subcellularLocation>
        <location evidence="7">Cytoplasm</location>
    </subcellularLocation>
</comment>
<dbReference type="SUPFAM" id="SSF53335">
    <property type="entry name" value="S-adenosyl-L-methionine-dependent methyltransferases"/>
    <property type="match status" value="1"/>
</dbReference>
<dbReference type="PANTHER" id="PTHR11727:SF7">
    <property type="entry name" value="DIMETHYLADENOSINE TRANSFERASE-RELATED"/>
    <property type="match status" value="1"/>
</dbReference>
<keyword evidence="6 7" id="KW-0694">RNA-binding</keyword>
<keyword evidence="4 7" id="KW-0808">Transferase</keyword>
<evidence type="ECO:0000256" key="2">
    <source>
        <dbReference type="ARBA" id="ARBA00022552"/>
    </source>
</evidence>
<feature type="binding site" evidence="7 8">
    <location>
        <position position="31"/>
    </location>
    <ligand>
        <name>S-adenosyl-L-methionine</name>
        <dbReference type="ChEBI" id="CHEBI:59789"/>
    </ligand>
</feature>
<proteinExistence type="inferred from homology"/>
<reference evidence="10 11" key="1">
    <citation type="submission" date="2017-09" db="EMBL/GenBank/DDBJ databases">
        <title>Depth-based differentiation of microbial function through sediment-hosted aquifers and enrichment of novel symbionts in the deep terrestrial subsurface.</title>
        <authorList>
            <person name="Probst A.J."/>
            <person name="Ladd B."/>
            <person name="Jarett J.K."/>
            <person name="Geller-Mcgrath D.E."/>
            <person name="Sieber C.M."/>
            <person name="Emerson J.B."/>
            <person name="Anantharaman K."/>
            <person name="Thomas B.C."/>
            <person name="Malmstrom R."/>
            <person name="Stieglmeier M."/>
            <person name="Klingl A."/>
            <person name="Woyke T."/>
            <person name="Ryan C.M."/>
            <person name="Banfield J.F."/>
        </authorList>
    </citation>
    <scope>NUCLEOTIDE SEQUENCE [LARGE SCALE GENOMIC DNA]</scope>
    <source>
        <strain evidence="10">CG11_big_fil_rev_8_21_14_0_20_35_11</strain>
    </source>
</reference>
<accession>A0A2H0N1J3</accession>
<dbReference type="Gene3D" id="3.40.50.150">
    <property type="entry name" value="Vaccinia Virus protein VP39"/>
    <property type="match status" value="1"/>
</dbReference>
<dbReference type="GO" id="GO:0052908">
    <property type="term" value="F:16S rRNA (adenine(1518)-N(6)/adenine(1519)-N(6))-dimethyltransferase activity"/>
    <property type="evidence" value="ECO:0007669"/>
    <property type="project" value="UniProtKB-EC"/>
</dbReference>
<dbReference type="HAMAP" id="MF_00607">
    <property type="entry name" value="16SrRNA_methyltr_A"/>
    <property type="match status" value="1"/>
</dbReference>
<dbReference type="InterPro" id="IPR001737">
    <property type="entry name" value="KsgA/Erm"/>
</dbReference>
<evidence type="ECO:0000313" key="11">
    <source>
        <dbReference type="Proteomes" id="UP000231139"/>
    </source>
</evidence>
<dbReference type="EC" id="2.1.1.182" evidence="7"/>
<organism evidence="10 11">
    <name type="scientific">Candidatus Nealsonbacteria bacterium CG11_big_fil_rev_8_21_14_0_20_35_11</name>
    <dbReference type="NCBI Taxonomy" id="1974713"/>
    <lineage>
        <taxon>Bacteria</taxon>
        <taxon>Candidatus Nealsoniibacteriota</taxon>
    </lineage>
</organism>
<evidence type="ECO:0000256" key="8">
    <source>
        <dbReference type="PROSITE-ProRule" id="PRU01026"/>
    </source>
</evidence>
<dbReference type="GO" id="GO:0005829">
    <property type="term" value="C:cytosol"/>
    <property type="evidence" value="ECO:0007669"/>
    <property type="project" value="TreeGrafter"/>
</dbReference>
<feature type="domain" description="Ribosomal RNA adenine methylase transferase N-terminal" evidence="9">
    <location>
        <begin position="36"/>
        <end position="213"/>
    </location>
</feature>
<feature type="binding site" evidence="7 8">
    <location>
        <position position="123"/>
    </location>
    <ligand>
        <name>S-adenosyl-L-methionine</name>
        <dbReference type="ChEBI" id="CHEBI:59789"/>
    </ligand>
</feature>
<comment type="similarity">
    <text evidence="7">Belongs to the class I-like SAM-binding methyltransferase superfamily. rRNA adenine N(6)-methyltransferase family. RsmA subfamily.</text>
</comment>
<protein>
    <recommendedName>
        <fullName evidence="7">Ribosomal RNA small subunit methyltransferase A</fullName>
        <ecNumber evidence="7">2.1.1.182</ecNumber>
    </recommendedName>
    <alternativeName>
        <fullName evidence="7">16S rRNA (adenine(1518)-N(6)/adenine(1519)-N(6))-dimethyltransferase</fullName>
    </alternativeName>
    <alternativeName>
        <fullName evidence="7">16S rRNA dimethyladenosine transferase</fullName>
    </alternativeName>
    <alternativeName>
        <fullName evidence="7">16S rRNA dimethylase</fullName>
    </alternativeName>
    <alternativeName>
        <fullName evidence="7">S-adenosylmethionine-6-N', N'-adenosyl(rRNA) dimethyltransferase</fullName>
    </alternativeName>
</protein>
<feature type="binding site" evidence="7 8">
    <location>
        <position position="102"/>
    </location>
    <ligand>
        <name>S-adenosyl-L-methionine</name>
        <dbReference type="ChEBI" id="CHEBI:59789"/>
    </ligand>
</feature>
<comment type="function">
    <text evidence="7">Specifically dimethylates two adjacent adenosines (A1518 and A1519) in the loop of a conserved hairpin near the 3'-end of 16S rRNA in the 30S particle. May play a critical role in biogenesis of 30S subunits.</text>
</comment>
<dbReference type="Gene3D" id="1.10.8.100">
    <property type="entry name" value="Ribosomal RNA adenine dimethylase-like, domain 2"/>
    <property type="match status" value="1"/>
</dbReference>
<comment type="caution">
    <text evidence="10">The sequence shown here is derived from an EMBL/GenBank/DDBJ whole genome shotgun (WGS) entry which is preliminary data.</text>
</comment>
<evidence type="ECO:0000256" key="4">
    <source>
        <dbReference type="ARBA" id="ARBA00022679"/>
    </source>
</evidence>
<dbReference type="InterPro" id="IPR020598">
    <property type="entry name" value="rRNA_Ade_methylase_Trfase_N"/>
</dbReference>
<feature type="binding site" evidence="7 8">
    <location>
        <position position="77"/>
    </location>
    <ligand>
        <name>S-adenosyl-L-methionine</name>
        <dbReference type="ChEBI" id="CHEBI:59789"/>
    </ligand>
</feature>
<dbReference type="AlphaFoldDB" id="A0A2H0N1J3"/>
<evidence type="ECO:0000256" key="5">
    <source>
        <dbReference type="ARBA" id="ARBA00022691"/>
    </source>
</evidence>
<comment type="caution">
    <text evidence="7 8">Lacks conserved residue(s) required for the propagation of feature annotation.</text>
</comment>
<dbReference type="InterPro" id="IPR023165">
    <property type="entry name" value="rRNA_Ade_diMease-like_C"/>
</dbReference>
<dbReference type="GO" id="GO:0003723">
    <property type="term" value="F:RNA binding"/>
    <property type="evidence" value="ECO:0007669"/>
    <property type="project" value="UniProtKB-UniRule"/>
</dbReference>
<dbReference type="EMBL" id="PCWK01000014">
    <property type="protein sequence ID" value="PIR02769.1"/>
    <property type="molecule type" value="Genomic_DNA"/>
</dbReference>
<keyword evidence="5 7" id="KW-0949">S-adenosyl-L-methionine</keyword>
<evidence type="ECO:0000256" key="1">
    <source>
        <dbReference type="ARBA" id="ARBA00022490"/>
    </source>
</evidence>
<name>A0A2H0N1J3_9BACT</name>
<dbReference type="InterPro" id="IPR020596">
    <property type="entry name" value="rRNA_Ade_Mease_Trfase_CS"/>
</dbReference>
<evidence type="ECO:0000256" key="7">
    <source>
        <dbReference type="HAMAP-Rule" id="MF_00607"/>
    </source>
</evidence>
<dbReference type="Proteomes" id="UP000231139">
    <property type="component" value="Unassembled WGS sequence"/>
</dbReference>
<gene>
    <name evidence="7 10" type="primary">rsmA</name>
    <name evidence="7" type="synonym">ksgA</name>
    <name evidence="10" type="ORF">COV62_00570</name>
</gene>
<keyword evidence="3 7" id="KW-0489">Methyltransferase</keyword>
<dbReference type="PROSITE" id="PS01131">
    <property type="entry name" value="RRNA_A_DIMETH"/>
    <property type="match status" value="1"/>
</dbReference>
<keyword evidence="1 7" id="KW-0963">Cytoplasm</keyword>
<feature type="binding site" evidence="7 8">
    <location>
        <position position="56"/>
    </location>
    <ligand>
        <name>S-adenosyl-L-methionine</name>
        <dbReference type="ChEBI" id="CHEBI:59789"/>
    </ligand>
</feature>
<dbReference type="Pfam" id="PF00398">
    <property type="entry name" value="RrnaAD"/>
    <property type="match status" value="1"/>
</dbReference>
<comment type="catalytic activity">
    <reaction evidence="7">
        <text>adenosine(1518)/adenosine(1519) in 16S rRNA + 4 S-adenosyl-L-methionine = N(6)-dimethyladenosine(1518)/N(6)-dimethyladenosine(1519) in 16S rRNA + 4 S-adenosyl-L-homocysteine + 4 H(+)</text>
        <dbReference type="Rhea" id="RHEA:19609"/>
        <dbReference type="Rhea" id="RHEA-COMP:10232"/>
        <dbReference type="Rhea" id="RHEA-COMP:10233"/>
        <dbReference type="ChEBI" id="CHEBI:15378"/>
        <dbReference type="ChEBI" id="CHEBI:57856"/>
        <dbReference type="ChEBI" id="CHEBI:59789"/>
        <dbReference type="ChEBI" id="CHEBI:74411"/>
        <dbReference type="ChEBI" id="CHEBI:74493"/>
        <dbReference type="EC" id="2.1.1.182"/>
    </reaction>
</comment>